<reference evidence="3 4" key="1">
    <citation type="submission" date="2009-01" db="EMBL/GenBank/DDBJ databases">
        <authorList>
            <person name="Fulton L."/>
            <person name="Clifton S."/>
            <person name="Fulton B."/>
            <person name="Xu J."/>
            <person name="Minx P."/>
            <person name="Pepin K.H."/>
            <person name="Johnson M."/>
            <person name="Bhonagiri V."/>
            <person name="Nash W.E."/>
            <person name="Mardis E.R."/>
            <person name="Wilson R.K."/>
        </authorList>
    </citation>
    <scope>NUCLEOTIDE SEQUENCE [LARGE SCALE GENOMIC DNA]</scope>
    <source>
        <strain evidence="4">DSM 10507 / JCM 14656 / S5a33</strain>
    </source>
</reference>
<dbReference type="EMBL" id="ACBZ01000161">
    <property type="protein sequence ID" value="EEG48154.1"/>
    <property type="molecule type" value="Genomic_DNA"/>
</dbReference>
<reference evidence="3 4" key="2">
    <citation type="submission" date="2009-02" db="EMBL/GenBank/DDBJ databases">
        <title>Draft genome sequence of Blautia hydrogenotrophica DSM 10507 (Ruminococcus hydrogenotrophicus DSM 10507).</title>
        <authorList>
            <person name="Sudarsanam P."/>
            <person name="Ley R."/>
            <person name="Guruge J."/>
            <person name="Turnbaugh P.J."/>
            <person name="Mahowald M."/>
            <person name="Liep D."/>
            <person name="Gordon J."/>
        </authorList>
    </citation>
    <scope>NUCLEOTIDE SEQUENCE [LARGE SCALE GENOMIC DNA]</scope>
    <source>
        <strain evidence="4">DSM 10507 / JCM 14656 / S5a33</strain>
    </source>
</reference>
<dbReference type="PROSITE" id="PS50943">
    <property type="entry name" value="HTH_CROC1"/>
    <property type="match status" value="1"/>
</dbReference>
<dbReference type="SUPFAM" id="SSF47413">
    <property type="entry name" value="lambda repressor-like DNA-binding domains"/>
    <property type="match status" value="1"/>
</dbReference>
<dbReference type="CDD" id="cd00093">
    <property type="entry name" value="HTH_XRE"/>
    <property type="match status" value="1"/>
</dbReference>
<feature type="domain" description="HTH cro/C1-type" evidence="2">
    <location>
        <begin position="30"/>
        <end position="84"/>
    </location>
</feature>
<dbReference type="Gene3D" id="1.10.260.40">
    <property type="entry name" value="lambda repressor-like DNA-binding domains"/>
    <property type="match status" value="1"/>
</dbReference>
<dbReference type="PANTHER" id="PTHR46558:SF11">
    <property type="entry name" value="HTH-TYPE TRANSCRIPTIONAL REGULATOR XRE"/>
    <property type="match status" value="1"/>
</dbReference>
<dbReference type="InterPro" id="IPR010982">
    <property type="entry name" value="Lambda_DNA-bd_dom_sf"/>
</dbReference>
<evidence type="ECO:0000313" key="4">
    <source>
        <dbReference type="Proteomes" id="UP000003100"/>
    </source>
</evidence>
<protein>
    <recommendedName>
        <fullName evidence="2">HTH cro/C1-type domain-containing protein</fullName>
    </recommendedName>
</protein>
<dbReference type="HOGENOM" id="CLU_066192_62_4_9"/>
<name>C0CQ11_BLAHS</name>
<dbReference type="PANTHER" id="PTHR46558">
    <property type="entry name" value="TRACRIPTIONAL REGULATORY PROTEIN-RELATED-RELATED"/>
    <property type="match status" value="1"/>
</dbReference>
<dbReference type="SMART" id="SM00530">
    <property type="entry name" value="HTH_XRE"/>
    <property type="match status" value="1"/>
</dbReference>
<evidence type="ECO:0000259" key="2">
    <source>
        <dbReference type="PROSITE" id="PS50943"/>
    </source>
</evidence>
<evidence type="ECO:0000313" key="3">
    <source>
        <dbReference type="EMBL" id="EEG48154.1"/>
    </source>
</evidence>
<sequence>MFRIAIVHFVLDIILIVEQRKRKSMKFQRIQNLREDADLTQKELSEYLHISPRTYSHYENGTRNIPVEMLIRLANYYNTSIDYLVGRTDNPHWRKDEK</sequence>
<dbReference type="InterPro" id="IPR001387">
    <property type="entry name" value="Cro/C1-type_HTH"/>
</dbReference>
<comment type="caution">
    <text evidence="3">The sequence shown here is derived from an EMBL/GenBank/DDBJ whole genome shotgun (WGS) entry which is preliminary data.</text>
</comment>
<dbReference type="PATRIC" id="fig|476272.21.peg.1098"/>
<dbReference type="eggNOG" id="COG1396">
    <property type="taxonomic scope" value="Bacteria"/>
</dbReference>
<accession>C0CQ11</accession>
<dbReference type="Pfam" id="PF01381">
    <property type="entry name" value="HTH_3"/>
    <property type="match status" value="1"/>
</dbReference>
<evidence type="ECO:0000256" key="1">
    <source>
        <dbReference type="ARBA" id="ARBA00023125"/>
    </source>
</evidence>
<proteinExistence type="predicted"/>
<gene>
    <name evidence="3" type="ORF">RUMHYD_02963</name>
</gene>
<keyword evidence="1" id="KW-0238">DNA-binding</keyword>
<dbReference type="Proteomes" id="UP000003100">
    <property type="component" value="Unassembled WGS sequence"/>
</dbReference>
<dbReference type="AlphaFoldDB" id="C0CQ11"/>
<dbReference type="GO" id="GO:0003677">
    <property type="term" value="F:DNA binding"/>
    <property type="evidence" value="ECO:0007669"/>
    <property type="project" value="UniProtKB-KW"/>
</dbReference>
<organism evidence="3 4">
    <name type="scientific">Blautia hydrogenotrophica (strain DSM 10507 / JCM 14656 / S5a33)</name>
    <name type="common">Ruminococcus hydrogenotrophicus</name>
    <dbReference type="NCBI Taxonomy" id="476272"/>
    <lineage>
        <taxon>Bacteria</taxon>
        <taxon>Bacillati</taxon>
        <taxon>Bacillota</taxon>
        <taxon>Clostridia</taxon>
        <taxon>Lachnospirales</taxon>
        <taxon>Lachnospiraceae</taxon>
        <taxon>Blautia</taxon>
    </lineage>
</organism>
<keyword evidence="4" id="KW-1185">Reference proteome</keyword>